<keyword evidence="5" id="KW-0206">Cytoskeleton</keyword>
<name>A0A7S2W4Q8_9STRA</name>
<feature type="region of interest" description="Disordered" evidence="8">
    <location>
        <begin position="215"/>
        <end position="421"/>
    </location>
</feature>
<feature type="region of interest" description="Disordered" evidence="8">
    <location>
        <begin position="66"/>
        <end position="164"/>
    </location>
</feature>
<feature type="region of interest" description="Disordered" evidence="8">
    <location>
        <begin position="748"/>
        <end position="779"/>
    </location>
</feature>
<feature type="compositionally biased region" description="Polar residues" evidence="8">
    <location>
        <begin position="154"/>
        <end position="164"/>
    </location>
</feature>
<dbReference type="InterPro" id="IPR027330">
    <property type="entry name" value="TPX2_central_dom"/>
</dbReference>
<keyword evidence="4" id="KW-0963">Cytoplasm</keyword>
<gene>
    <name evidence="11" type="ORF">QSP1433_LOCUS2373</name>
</gene>
<feature type="region of interest" description="Disordered" evidence="8">
    <location>
        <begin position="547"/>
        <end position="668"/>
    </location>
</feature>
<reference evidence="11" key="1">
    <citation type="submission" date="2021-01" db="EMBL/GenBank/DDBJ databases">
        <authorList>
            <person name="Corre E."/>
            <person name="Pelletier E."/>
            <person name="Niang G."/>
            <person name="Scheremetjew M."/>
            <person name="Finn R."/>
            <person name="Kale V."/>
            <person name="Holt S."/>
            <person name="Cochrane G."/>
            <person name="Meng A."/>
            <person name="Brown T."/>
            <person name="Cohen L."/>
        </authorList>
    </citation>
    <scope>NUCLEOTIDE SEQUENCE</scope>
    <source>
        <strain evidence="11">NY070348D</strain>
    </source>
</reference>
<evidence type="ECO:0000256" key="7">
    <source>
        <dbReference type="SAM" id="Coils"/>
    </source>
</evidence>
<feature type="region of interest" description="Disordered" evidence="8">
    <location>
        <begin position="459"/>
        <end position="481"/>
    </location>
</feature>
<dbReference type="GO" id="GO:0005874">
    <property type="term" value="C:microtubule"/>
    <property type="evidence" value="ECO:0007669"/>
    <property type="project" value="InterPro"/>
</dbReference>
<feature type="coiled-coil region" evidence="7">
    <location>
        <begin position="786"/>
        <end position="821"/>
    </location>
</feature>
<dbReference type="GO" id="GO:0005634">
    <property type="term" value="C:nucleus"/>
    <property type="evidence" value="ECO:0007669"/>
    <property type="project" value="UniProtKB-SubCell"/>
</dbReference>
<dbReference type="GO" id="GO:0060236">
    <property type="term" value="P:regulation of mitotic spindle organization"/>
    <property type="evidence" value="ECO:0007669"/>
    <property type="project" value="InterPro"/>
</dbReference>
<feature type="compositionally biased region" description="Basic and acidic residues" evidence="8">
    <location>
        <begin position="397"/>
        <end position="407"/>
    </location>
</feature>
<evidence type="ECO:0000256" key="3">
    <source>
        <dbReference type="ARBA" id="ARBA00005885"/>
    </source>
</evidence>
<dbReference type="Pfam" id="PF12214">
    <property type="entry name" value="TPX2_importin"/>
    <property type="match status" value="1"/>
</dbReference>
<protein>
    <recommendedName>
        <fullName evidence="12">TPX2 C-terminal domain-containing protein</fullName>
    </recommendedName>
</protein>
<dbReference type="InterPro" id="IPR027329">
    <property type="entry name" value="TPX2_C"/>
</dbReference>
<evidence type="ECO:0000313" key="11">
    <source>
        <dbReference type="EMBL" id="CAD9668261.1"/>
    </source>
</evidence>
<feature type="domain" description="TPX2 central" evidence="10">
    <location>
        <begin position="478"/>
        <end position="626"/>
    </location>
</feature>
<proteinExistence type="inferred from homology"/>
<keyword evidence="6" id="KW-0539">Nucleus</keyword>
<evidence type="ECO:0000256" key="5">
    <source>
        <dbReference type="ARBA" id="ARBA00023212"/>
    </source>
</evidence>
<feature type="domain" description="TPX2 C-terminal" evidence="9">
    <location>
        <begin position="780"/>
        <end position="845"/>
    </location>
</feature>
<dbReference type="PANTHER" id="PTHR14326:SF44">
    <property type="entry name" value="TARGETING PROTEIN FOR XKLP2"/>
    <property type="match status" value="1"/>
</dbReference>
<evidence type="ECO:0008006" key="12">
    <source>
        <dbReference type="Google" id="ProtNLM"/>
    </source>
</evidence>
<feature type="compositionally biased region" description="Polar residues" evidence="8">
    <location>
        <begin position="317"/>
        <end position="337"/>
    </location>
</feature>
<dbReference type="GO" id="GO:0005819">
    <property type="term" value="C:spindle"/>
    <property type="evidence" value="ECO:0007669"/>
    <property type="project" value="UniProtKB-SubCell"/>
</dbReference>
<comment type="subcellular location">
    <subcellularLocation>
        <location evidence="2">Cytoplasm</location>
        <location evidence="2">Cytoskeleton</location>
        <location evidence="2">Spindle</location>
    </subcellularLocation>
    <subcellularLocation>
        <location evidence="1">Nucleus</location>
    </subcellularLocation>
</comment>
<dbReference type="PANTHER" id="PTHR14326">
    <property type="entry name" value="TARGETING PROTEIN FOR XKLP2"/>
    <property type="match status" value="1"/>
</dbReference>
<dbReference type="InterPro" id="IPR009675">
    <property type="entry name" value="TPX2_fam"/>
</dbReference>
<dbReference type="EMBL" id="HBHK01004000">
    <property type="protein sequence ID" value="CAD9668261.1"/>
    <property type="molecule type" value="Transcribed_RNA"/>
</dbReference>
<evidence type="ECO:0000259" key="9">
    <source>
        <dbReference type="Pfam" id="PF06886"/>
    </source>
</evidence>
<keyword evidence="7" id="KW-0175">Coiled coil</keyword>
<evidence type="ECO:0000259" key="10">
    <source>
        <dbReference type="Pfam" id="PF12214"/>
    </source>
</evidence>
<dbReference type="AlphaFoldDB" id="A0A7S2W4Q8"/>
<feature type="compositionally biased region" description="Acidic residues" evidence="8">
    <location>
        <begin position="1"/>
        <end position="19"/>
    </location>
</feature>
<comment type="similarity">
    <text evidence="3">Belongs to the TPX2 family.</text>
</comment>
<feature type="region of interest" description="Disordered" evidence="8">
    <location>
        <begin position="1"/>
        <end position="41"/>
    </location>
</feature>
<evidence type="ECO:0000256" key="1">
    <source>
        <dbReference type="ARBA" id="ARBA00004123"/>
    </source>
</evidence>
<evidence type="ECO:0000256" key="4">
    <source>
        <dbReference type="ARBA" id="ARBA00022490"/>
    </source>
</evidence>
<organism evidence="11">
    <name type="scientific">Mucochytrium quahogii</name>
    <dbReference type="NCBI Taxonomy" id="96639"/>
    <lineage>
        <taxon>Eukaryota</taxon>
        <taxon>Sar</taxon>
        <taxon>Stramenopiles</taxon>
        <taxon>Bigyra</taxon>
        <taxon>Labyrinthulomycetes</taxon>
        <taxon>Thraustochytrida</taxon>
        <taxon>Thraustochytriidae</taxon>
        <taxon>Mucochytrium</taxon>
    </lineage>
</organism>
<feature type="region of interest" description="Disordered" evidence="8">
    <location>
        <begin position="683"/>
        <end position="728"/>
    </location>
</feature>
<evidence type="ECO:0000256" key="6">
    <source>
        <dbReference type="ARBA" id="ARBA00023242"/>
    </source>
</evidence>
<feature type="compositionally biased region" description="Basic and acidic residues" evidence="8">
    <location>
        <begin position="339"/>
        <end position="369"/>
    </location>
</feature>
<evidence type="ECO:0000256" key="2">
    <source>
        <dbReference type="ARBA" id="ARBA00004186"/>
    </source>
</evidence>
<feature type="compositionally biased region" description="Basic and acidic residues" evidence="8">
    <location>
        <begin position="240"/>
        <end position="249"/>
    </location>
</feature>
<feature type="compositionally biased region" description="Basic and acidic residues" evidence="8">
    <location>
        <begin position="71"/>
        <end position="81"/>
    </location>
</feature>
<sequence length="875" mass="97041">MDELGGGDFSFDEGEDGYDYDCPQYADFGMGEEDEGCGNEDGFFVERQGAPGIEGVPADWLARIGVAPDGKGQDGEPRVSDGSELPSPPRGKAENEENAMNAMNVLQDSIAKKPAVSKDNVTTEGDDLKTESLSSNPFAPEFVHAPASDDATGDVSSSPTINNTNGFMESADEIVVDEINLGTVLLPSSPEAPVLKKTLSSHDVPRLDIAALGDVSAPASPATPPFPKQAVSQPNFQGEAKGEDVELHNKQVPVVRKGVRKPPSPSYANPTKAFANRTKKGGSSTKQATKSNSHRGVSPRVGGVRKGKSLTEPKTPFLSTSGRSRTNPQPSSTTQELQKIARERALKKQEKEAQRQKLKQVQEGKEHVTKKTLTKPESPKLRVTQRLGASHQSTATGKEKSAEETRKTASGPGPLRLTHPKPFHFATDARVTHTQPAPTEEYVPVAAQVEKFLHKTPKRFHQLGTGQEVVKAPSRPLELTEPDDIHFETDKRLRPSTAKPLEQMETEMMMSMQKFKARPLSSKVMNSAGDLGVPKVEKKAPCVAKGFNFRTDQRAHSRQSSRAQEMPTKEDIRAKMARKRSNSLGSHASRKSAGPKPPTRVVPFKFSTDARAQSRPATPPASSRVDLDQAKVKKFHARKVPDFSKPANFHPVERKPLVQPKPFHLESDKRHEIAQQRLQERLQREAEEAEKSRHFRAQPVVTKPVRQFVPPDKPLTNPVTPTTVHRSQEAKIEFERRLKQEAQLLEHQAEFHARPVPSTTYNKDFSPERPGHVSGTLDVHLCTDERAKERAEFDRHMEEKMKAKEEALEVEKRIKEEQEQEEIKEYRKTLVHKALPIPDYSNTGPMYETHPPTPPRLTQPESPFLATRNRASQQR</sequence>
<feature type="region of interest" description="Disordered" evidence="8">
    <location>
        <begin position="836"/>
        <end position="875"/>
    </location>
</feature>
<evidence type="ECO:0000256" key="8">
    <source>
        <dbReference type="SAM" id="MobiDB-lite"/>
    </source>
</evidence>
<dbReference type="Pfam" id="PF06886">
    <property type="entry name" value="TPX2"/>
    <property type="match status" value="1"/>
</dbReference>
<feature type="compositionally biased region" description="Basic and acidic residues" evidence="8">
    <location>
        <begin position="683"/>
        <end position="692"/>
    </location>
</feature>
<feature type="compositionally biased region" description="Polar residues" evidence="8">
    <location>
        <begin position="281"/>
        <end position="295"/>
    </location>
</feature>
<accession>A0A7S2W4Q8</accession>